<evidence type="ECO:0000313" key="3">
    <source>
        <dbReference type="EMBL" id="GFT69720.1"/>
    </source>
</evidence>
<feature type="region of interest" description="Disordered" evidence="1">
    <location>
        <begin position="28"/>
        <end position="74"/>
    </location>
</feature>
<evidence type="ECO:0000256" key="1">
    <source>
        <dbReference type="SAM" id="MobiDB-lite"/>
    </source>
</evidence>
<dbReference type="SUPFAM" id="SSF57756">
    <property type="entry name" value="Retrovirus zinc finger-like domains"/>
    <property type="match status" value="1"/>
</dbReference>
<evidence type="ECO:0000313" key="4">
    <source>
        <dbReference type="Proteomes" id="UP000887013"/>
    </source>
</evidence>
<gene>
    <name evidence="3" type="primary">X975_06062</name>
    <name evidence="3" type="ORF">NPIL_391031</name>
</gene>
<dbReference type="AlphaFoldDB" id="A0A8X6PGF2"/>
<comment type="caution">
    <text evidence="3">The sequence shown here is derived from an EMBL/GenBank/DDBJ whole genome shotgun (WGS) entry which is preliminary data.</text>
</comment>
<name>A0A8X6PGF2_NEPPI</name>
<dbReference type="EMBL" id="BMAW01020731">
    <property type="protein sequence ID" value="GFT69720.1"/>
    <property type="molecule type" value="Genomic_DNA"/>
</dbReference>
<proteinExistence type="predicted"/>
<dbReference type="InterPro" id="IPR036875">
    <property type="entry name" value="Znf_CCHC_sf"/>
</dbReference>
<feature type="non-terminal residue" evidence="3">
    <location>
        <position position="1"/>
    </location>
</feature>
<feature type="domain" description="CCHC-type" evidence="2">
    <location>
        <begin position="85"/>
        <end position="96"/>
    </location>
</feature>
<dbReference type="GO" id="GO:0008270">
    <property type="term" value="F:zinc ion binding"/>
    <property type="evidence" value="ECO:0007669"/>
    <property type="project" value="InterPro"/>
</dbReference>
<keyword evidence="4" id="KW-1185">Reference proteome</keyword>
<dbReference type="Proteomes" id="UP000887013">
    <property type="component" value="Unassembled WGS sequence"/>
</dbReference>
<reference evidence="3" key="1">
    <citation type="submission" date="2020-08" db="EMBL/GenBank/DDBJ databases">
        <title>Multicomponent nature underlies the extraordinary mechanical properties of spider dragline silk.</title>
        <authorList>
            <person name="Kono N."/>
            <person name="Nakamura H."/>
            <person name="Mori M."/>
            <person name="Yoshida Y."/>
            <person name="Ohtoshi R."/>
            <person name="Malay A.D."/>
            <person name="Moran D.A.P."/>
            <person name="Tomita M."/>
            <person name="Numata K."/>
            <person name="Arakawa K."/>
        </authorList>
    </citation>
    <scope>NUCLEOTIDE SEQUENCE</scope>
</reference>
<dbReference type="InterPro" id="IPR001878">
    <property type="entry name" value="Znf_CCHC"/>
</dbReference>
<dbReference type="OrthoDB" id="6435150at2759"/>
<dbReference type="Pfam" id="PF00098">
    <property type="entry name" value="zf-CCHC"/>
    <property type="match status" value="1"/>
</dbReference>
<accession>A0A8X6PGF2</accession>
<protein>
    <submittedName>
        <fullName evidence="3">CCHC-type domain-containing protein</fullName>
    </submittedName>
</protein>
<evidence type="ECO:0000259" key="2">
    <source>
        <dbReference type="Pfam" id="PF00098"/>
    </source>
</evidence>
<organism evidence="3 4">
    <name type="scientific">Nephila pilipes</name>
    <name type="common">Giant wood spider</name>
    <name type="synonym">Nephila maculata</name>
    <dbReference type="NCBI Taxonomy" id="299642"/>
    <lineage>
        <taxon>Eukaryota</taxon>
        <taxon>Metazoa</taxon>
        <taxon>Ecdysozoa</taxon>
        <taxon>Arthropoda</taxon>
        <taxon>Chelicerata</taxon>
        <taxon>Arachnida</taxon>
        <taxon>Araneae</taxon>
        <taxon>Araneomorphae</taxon>
        <taxon>Entelegynae</taxon>
        <taxon>Araneoidea</taxon>
        <taxon>Nephilidae</taxon>
        <taxon>Nephila</taxon>
    </lineage>
</organism>
<dbReference type="GO" id="GO:0003676">
    <property type="term" value="F:nucleic acid binding"/>
    <property type="evidence" value="ECO:0007669"/>
    <property type="project" value="InterPro"/>
</dbReference>
<sequence length="128" mass="15193">LDEWAKFTSPSKLADRLHEYDSIRSTARNSLGIGPKGKIDEKFRPRTPPPEQKFKNKPFSSPQHTPKWTPRHRNEDLYKSKSKLTCFNCGKEGHTSSHMCRFKETYQRFTTKLFSIHYAQEEYRTPWE</sequence>